<reference evidence="1 2" key="1">
    <citation type="journal article" date="2023" name="Nucleic Acids Res.">
        <title>The hologenome of Daphnia magna reveals possible DNA methylation and microbiome-mediated evolution of the host genome.</title>
        <authorList>
            <person name="Chaturvedi A."/>
            <person name="Li X."/>
            <person name="Dhandapani V."/>
            <person name="Marshall H."/>
            <person name="Kissane S."/>
            <person name="Cuenca-Cambronero M."/>
            <person name="Asole G."/>
            <person name="Calvet F."/>
            <person name="Ruiz-Romero M."/>
            <person name="Marangio P."/>
            <person name="Guigo R."/>
            <person name="Rago D."/>
            <person name="Mirbahai L."/>
            <person name="Eastwood N."/>
            <person name="Colbourne J.K."/>
            <person name="Zhou J."/>
            <person name="Mallon E."/>
            <person name="Orsini L."/>
        </authorList>
    </citation>
    <scope>NUCLEOTIDE SEQUENCE [LARGE SCALE GENOMIC DNA]</scope>
    <source>
        <strain evidence="1">LRV0_1</strain>
    </source>
</reference>
<gene>
    <name evidence="1" type="ORF">OUZ56_029776</name>
</gene>
<comment type="caution">
    <text evidence="1">The sequence shown here is derived from an EMBL/GenBank/DDBJ whole genome shotgun (WGS) entry which is preliminary data.</text>
</comment>
<accession>A0ABR0B7T5</accession>
<organism evidence="1 2">
    <name type="scientific">Daphnia magna</name>
    <dbReference type="NCBI Taxonomy" id="35525"/>
    <lineage>
        <taxon>Eukaryota</taxon>
        <taxon>Metazoa</taxon>
        <taxon>Ecdysozoa</taxon>
        <taxon>Arthropoda</taxon>
        <taxon>Crustacea</taxon>
        <taxon>Branchiopoda</taxon>
        <taxon>Diplostraca</taxon>
        <taxon>Cladocera</taxon>
        <taxon>Anomopoda</taxon>
        <taxon>Daphniidae</taxon>
        <taxon>Daphnia</taxon>
    </lineage>
</organism>
<proteinExistence type="predicted"/>
<protein>
    <submittedName>
        <fullName evidence="1">Uncharacterized protein</fullName>
    </submittedName>
</protein>
<dbReference type="EMBL" id="JAOYFB010000040">
    <property type="protein sequence ID" value="KAK4037747.1"/>
    <property type="molecule type" value="Genomic_DNA"/>
</dbReference>
<sequence length="105" mass="11688">MRWKVGLLCVHPLMENQLLHDDFANTRDSRTLALATVKSLKIRQVQSCHSLHHVKACLLLSLSSSKRSLRLIFVESGDSDVAPDCLPVSNFYGNNTSYDCASPDT</sequence>
<keyword evidence="2" id="KW-1185">Reference proteome</keyword>
<name>A0ABR0B7T5_9CRUS</name>
<evidence type="ECO:0000313" key="2">
    <source>
        <dbReference type="Proteomes" id="UP001234178"/>
    </source>
</evidence>
<evidence type="ECO:0000313" key="1">
    <source>
        <dbReference type="EMBL" id="KAK4037747.1"/>
    </source>
</evidence>
<dbReference type="Proteomes" id="UP001234178">
    <property type="component" value="Unassembled WGS sequence"/>
</dbReference>